<dbReference type="Pfam" id="PF13379">
    <property type="entry name" value="NMT1_2"/>
    <property type="match status" value="1"/>
</dbReference>
<reference evidence="6 7" key="1">
    <citation type="submission" date="2023-05" db="EMBL/GenBank/DDBJ databases">
        <title>YMD87, complete Genome.</title>
        <authorList>
            <person name="Zhang J."/>
            <person name="Xu X."/>
        </authorList>
    </citation>
    <scope>NUCLEOTIDE SEQUENCE [LARGE SCALE GENOMIC DNA]</scope>
    <source>
        <strain evidence="6 7">YMD87</strain>
    </source>
</reference>
<evidence type="ECO:0000256" key="2">
    <source>
        <dbReference type="ARBA" id="ARBA00022448"/>
    </source>
</evidence>
<dbReference type="InterPro" id="IPR044527">
    <property type="entry name" value="NrtA/CpmA_ABC-bd_dom"/>
</dbReference>
<keyword evidence="7" id="KW-1185">Reference proteome</keyword>
<dbReference type="Proteomes" id="UP001241605">
    <property type="component" value="Chromosome"/>
</dbReference>
<keyword evidence="5" id="KW-0472">Membrane</keyword>
<organism evidence="6 7">
    <name type="scientific">Tropicibacter oceani</name>
    <dbReference type="NCBI Taxonomy" id="3058420"/>
    <lineage>
        <taxon>Bacteria</taxon>
        <taxon>Pseudomonadati</taxon>
        <taxon>Pseudomonadota</taxon>
        <taxon>Alphaproteobacteria</taxon>
        <taxon>Rhodobacterales</taxon>
        <taxon>Roseobacteraceae</taxon>
        <taxon>Tropicibacter</taxon>
    </lineage>
</organism>
<gene>
    <name evidence="6" type="ORF">QF118_08850</name>
</gene>
<dbReference type="CDD" id="cd13553">
    <property type="entry name" value="PBP2_NrtA_CpmA_like"/>
    <property type="match status" value="1"/>
</dbReference>
<protein>
    <submittedName>
        <fullName evidence="6">CmpA/NrtA family ABC transporter substrate-binding protein</fullName>
    </submittedName>
</protein>
<name>A0ABY8QLW7_9RHOB</name>
<dbReference type="PANTHER" id="PTHR30024:SF43">
    <property type="entry name" value="BLL4572 PROTEIN"/>
    <property type="match status" value="1"/>
</dbReference>
<evidence type="ECO:0000313" key="6">
    <source>
        <dbReference type="EMBL" id="WGW05636.1"/>
    </source>
</evidence>
<evidence type="ECO:0000256" key="5">
    <source>
        <dbReference type="ARBA" id="ARBA00023136"/>
    </source>
</evidence>
<accession>A0ABY8QLW7</accession>
<keyword evidence="4" id="KW-0997">Cell inner membrane</keyword>
<comment type="subcellular location">
    <subcellularLocation>
        <location evidence="1">Endomembrane system</location>
    </subcellularLocation>
</comment>
<keyword evidence="3" id="KW-1003">Cell membrane</keyword>
<evidence type="ECO:0000256" key="3">
    <source>
        <dbReference type="ARBA" id="ARBA00022475"/>
    </source>
</evidence>
<dbReference type="EMBL" id="CP124616">
    <property type="protein sequence ID" value="WGW05636.1"/>
    <property type="molecule type" value="Genomic_DNA"/>
</dbReference>
<dbReference type="PANTHER" id="PTHR30024">
    <property type="entry name" value="ALIPHATIC SULFONATES-BINDING PROTEIN-RELATED"/>
    <property type="match status" value="1"/>
</dbReference>
<evidence type="ECO:0000256" key="1">
    <source>
        <dbReference type="ARBA" id="ARBA00004308"/>
    </source>
</evidence>
<keyword evidence="2" id="KW-0813">Transport</keyword>
<dbReference type="Gene3D" id="3.40.190.10">
    <property type="entry name" value="Periplasmic binding protein-like II"/>
    <property type="match status" value="2"/>
</dbReference>
<evidence type="ECO:0000256" key="4">
    <source>
        <dbReference type="ARBA" id="ARBA00022519"/>
    </source>
</evidence>
<dbReference type="SUPFAM" id="SSF53850">
    <property type="entry name" value="Periplasmic binding protein-like II"/>
    <property type="match status" value="1"/>
</dbReference>
<sequence>MKGATLSVGFMPLVDAAPLIVAQDMGFAAEEGIALELRRAPSWSSLRDMLSFGQVDAAHMLSPVPIAAALGLGGAGAPLSAVSVLSVNGNVIGVSRALEQRLRDAGHGFDFADAGAAGRALIAVAGDRLRIGVPFPFSMHAELVVYWLSALGYAVPTRVDIRTMPPPLMAEAIAAGEIDAFCVGEPWGSKAVENGVGALLLPVSAIWAFSPEKVLAVRSDWAETEASLTGRLIRAVWRAGRWLADPDSRVLAAELLSRPEHLDLAPDILDRALSGRLVISSRGEERAVPGFVEFHKGAAGFPWRSQAEWIGRHMATRLGRDPEAAARAARSVFRSDLYRAALAGTAADLPGASSKVEGALMADSPVSSPRGSLILGRDQFFDGRVFEPLAE</sequence>
<proteinExistence type="predicted"/>
<dbReference type="RefSeq" id="WP_282302260.1">
    <property type="nucleotide sequence ID" value="NZ_CP124616.1"/>
</dbReference>
<evidence type="ECO:0000313" key="7">
    <source>
        <dbReference type="Proteomes" id="UP001241605"/>
    </source>
</evidence>